<dbReference type="AlphaFoldDB" id="A0A6J7AVD1"/>
<evidence type="ECO:0000256" key="1">
    <source>
        <dbReference type="ARBA" id="ARBA00006484"/>
    </source>
</evidence>
<dbReference type="FunFam" id="3.40.50.720:FF:000173">
    <property type="entry name" value="3-oxoacyl-[acyl-carrier protein] reductase"/>
    <property type="match status" value="1"/>
</dbReference>
<dbReference type="InterPro" id="IPR036291">
    <property type="entry name" value="NAD(P)-bd_dom_sf"/>
</dbReference>
<comment type="similarity">
    <text evidence="1">Belongs to the short-chain dehydrogenases/reductases (SDR) family.</text>
</comment>
<evidence type="ECO:0000313" key="3">
    <source>
        <dbReference type="EMBL" id="CAB4836954.1"/>
    </source>
</evidence>
<dbReference type="GO" id="GO:0016491">
    <property type="term" value="F:oxidoreductase activity"/>
    <property type="evidence" value="ECO:0007669"/>
    <property type="project" value="UniProtKB-KW"/>
</dbReference>
<dbReference type="InterPro" id="IPR050259">
    <property type="entry name" value="SDR"/>
</dbReference>
<dbReference type="PANTHER" id="PTHR42879:SF2">
    <property type="entry name" value="3-OXOACYL-[ACYL-CARRIER-PROTEIN] REDUCTASE FABG"/>
    <property type="match status" value="1"/>
</dbReference>
<dbReference type="GO" id="GO:0032787">
    <property type="term" value="P:monocarboxylic acid metabolic process"/>
    <property type="evidence" value="ECO:0007669"/>
    <property type="project" value="UniProtKB-ARBA"/>
</dbReference>
<evidence type="ECO:0000256" key="2">
    <source>
        <dbReference type="ARBA" id="ARBA00023002"/>
    </source>
</evidence>
<name>A0A6J7AVD1_9ZZZZ</name>
<organism evidence="3">
    <name type="scientific">freshwater metagenome</name>
    <dbReference type="NCBI Taxonomy" id="449393"/>
    <lineage>
        <taxon>unclassified sequences</taxon>
        <taxon>metagenomes</taxon>
        <taxon>ecological metagenomes</taxon>
    </lineage>
</organism>
<sequence length="258" mass="25870">MTTLPITEPVAIVTGGAVGIGAAIASRLAHDGHAIAIADIDAANAEARARALRDAGHAARAFTVDIASEDSVGALVTAVLEWSGAIDVLVNNAGITGPHGSFGSYETSIMRRVIEIDLIGTMLCTRAVIPHMVGRGRGRIVNIASIAGKDGNPNLAAYSAAKAGVIGFTKAVGRELASSGVLVNAVAPGGVGGTAILTSSGSSSADASTQQGTVTASTPMRRLAVPEEIAALVSWLCSPECSYSTGAVYDISGGRATY</sequence>
<dbReference type="InterPro" id="IPR020904">
    <property type="entry name" value="Sc_DH/Rdtase_CS"/>
</dbReference>
<dbReference type="PANTHER" id="PTHR42879">
    <property type="entry name" value="3-OXOACYL-(ACYL-CARRIER-PROTEIN) REDUCTASE"/>
    <property type="match status" value="1"/>
</dbReference>
<dbReference type="EMBL" id="CAFABA010000272">
    <property type="protein sequence ID" value="CAB4836954.1"/>
    <property type="molecule type" value="Genomic_DNA"/>
</dbReference>
<dbReference type="Gene3D" id="3.40.50.720">
    <property type="entry name" value="NAD(P)-binding Rossmann-like Domain"/>
    <property type="match status" value="1"/>
</dbReference>
<protein>
    <submittedName>
        <fullName evidence="3">Unannotated protein</fullName>
    </submittedName>
</protein>
<accession>A0A6J7AVD1</accession>
<gene>
    <name evidence="3" type="ORF">UFOPK3139_03400</name>
</gene>
<reference evidence="3" key="1">
    <citation type="submission" date="2020-05" db="EMBL/GenBank/DDBJ databases">
        <authorList>
            <person name="Chiriac C."/>
            <person name="Salcher M."/>
            <person name="Ghai R."/>
            <person name="Kavagutti S V."/>
        </authorList>
    </citation>
    <scope>NUCLEOTIDE SEQUENCE</scope>
</reference>
<dbReference type="Pfam" id="PF00106">
    <property type="entry name" value="adh_short"/>
    <property type="match status" value="1"/>
</dbReference>
<keyword evidence="2" id="KW-0560">Oxidoreductase</keyword>
<dbReference type="PROSITE" id="PS00061">
    <property type="entry name" value="ADH_SHORT"/>
    <property type="match status" value="1"/>
</dbReference>
<dbReference type="InterPro" id="IPR002347">
    <property type="entry name" value="SDR_fam"/>
</dbReference>
<dbReference type="PRINTS" id="PR00081">
    <property type="entry name" value="GDHRDH"/>
</dbReference>
<dbReference type="PRINTS" id="PR00080">
    <property type="entry name" value="SDRFAMILY"/>
</dbReference>
<dbReference type="NCBIfam" id="NF009466">
    <property type="entry name" value="PRK12826.1-2"/>
    <property type="match status" value="1"/>
</dbReference>
<dbReference type="SUPFAM" id="SSF51735">
    <property type="entry name" value="NAD(P)-binding Rossmann-fold domains"/>
    <property type="match status" value="1"/>
</dbReference>
<proteinExistence type="inferred from homology"/>